<evidence type="ECO:0000313" key="2">
    <source>
        <dbReference type="EMBL" id="KAG9494738.1"/>
    </source>
</evidence>
<dbReference type="AlphaFoldDB" id="A0A9P8II87"/>
<reference evidence="2" key="1">
    <citation type="journal article" date="2021" name="Mol. Plant Microbe Interact.">
        <title>Telomere to telomere genome assembly of Fusarium musae F31, causal agent of crown rot disease of banana.</title>
        <authorList>
            <person name="Degradi L."/>
            <person name="Tava V."/>
            <person name="Kunova A."/>
            <person name="Cortesi P."/>
            <person name="Saracchi M."/>
            <person name="Pasquali M."/>
        </authorList>
    </citation>
    <scope>NUCLEOTIDE SEQUENCE</scope>
    <source>
        <strain evidence="2">F31</strain>
    </source>
</reference>
<keyword evidence="3" id="KW-1185">Reference proteome</keyword>
<sequence>MAEHDKNSPDSSPPHSPSLDKSLTASRKVSPTGAPLPSPPDSAERARAGPSGLPQVLVDVLRELKSAPRDVDFYKTLPLSWEAFKSAREKIEATFRRFDYNPAKGEATIRMNSPTHDSFALSVHTAVMDKLGLLKNDDNATAKFVKDIRPMGSSWVLLDDRSQPAALGDDEDKRGKKGPDLQYTHVKSQHPGVAVEVAYTQQGKKLKKLAFDYIRGSGGEIRNVKAKLTLEEDGSAYMLDVHQDLKEVPFRSANREPLNQGLELDVFCLHDMTADKSLLKGVENKSISIPFKALYAFLDKAENIQRLRSVKQKPRLNGIPVKLAEPPSSSPEEELASADEKIFAEQEKTQMNKAKKGDGGVSHPVEDDSKGHPNVLTRSALKKRAAPPDTGTDLHVTKRRPGSERRRG</sequence>
<dbReference type="EMBL" id="JAHBCI010000012">
    <property type="protein sequence ID" value="KAG9494738.1"/>
    <property type="molecule type" value="Genomic_DNA"/>
</dbReference>
<organism evidence="2 3">
    <name type="scientific">Fusarium musae</name>
    <dbReference type="NCBI Taxonomy" id="1042133"/>
    <lineage>
        <taxon>Eukaryota</taxon>
        <taxon>Fungi</taxon>
        <taxon>Dikarya</taxon>
        <taxon>Ascomycota</taxon>
        <taxon>Pezizomycotina</taxon>
        <taxon>Sordariomycetes</taxon>
        <taxon>Hypocreomycetidae</taxon>
        <taxon>Hypocreales</taxon>
        <taxon>Nectriaceae</taxon>
        <taxon>Fusarium</taxon>
    </lineage>
</organism>
<comment type="caution">
    <text evidence="2">The sequence shown here is derived from an EMBL/GenBank/DDBJ whole genome shotgun (WGS) entry which is preliminary data.</text>
</comment>
<dbReference type="Proteomes" id="UP000827133">
    <property type="component" value="Unassembled WGS sequence"/>
</dbReference>
<feature type="compositionally biased region" description="Basic and acidic residues" evidence="1">
    <location>
        <begin position="338"/>
        <end position="371"/>
    </location>
</feature>
<feature type="region of interest" description="Disordered" evidence="1">
    <location>
        <begin position="1"/>
        <end position="53"/>
    </location>
</feature>
<name>A0A9P8II87_9HYPO</name>
<proteinExistence type="predicted"/>
<gene>
    <name evidence="2" type="ORF">J7337_013877</name>
</gene>
<evidence type="ECO:0000313" key="3">
    <source>
        <dbReference type="Proteomes" id="UP000827133"/>
    </source>
</evidence>
<protein>
    <submittedName>
        <fullName evidence="2">Uncharacterized protein</fullName>
    </submittedName>
</protein>
<dbReference type="KEGG" id="fmu:J7337_013877"/>
<dbReference type="RefSeq" id="XP_044673738.1">
    <property type="nucleotide sequence ID" value="XM_044831352.1"/>
</dbReference>
<dbReference type="GeneID" id="68321733"/>
<evidence type="ECO:0000256" key="1">
    <source>
        <dbReference type="SAM" id="MobiDB-lite"/>
    </source>
</evidence>
<accession>A0A9P8II87</accession>
<feature type="region of interest" description="Disordered" evidence="1">
    <location>
        <begin position="318"/>
        <end position="408"/>
    </location>
</feature>